<organism evidence="2 3">
    <name type="scientific">Streptomyces lycii</name>
    <dbReference type="NCBI Taxonomy" id="2654337"/>
    <lineage>
        <taxon>Bacteria</taxon>
        <taxon>Bacillati</taxon>
        <taxon>Actinomycetota</taxon>
        <taxon>Actinomycetes</taxon>
        <taxon>Kitasatosporales</taxon>
        <taxon>Streptomycetaceae</taxon>
        <taxon>Streptomyces</taxon>
    </lineage>
</organism>
<keyword evidence="2" id="KW-0808">Transferase</keyword>
<evidence type="ECO:0000256" key="1">
    <source>
        <dbReference type="SAM" id="MobiDB-lite"/>
    </source>
</evidence>
<gene>
    <name evidence="2" type="ORF">GCU69_13040</name>
</gene>
<proteinExistence type="predicted"/>
<keyword evidence="3" id="KW-1185">Reference proteome</keyword>
<dbReference type="InterPro" id="IPR029063">
    <property type="entry name" value="SAM-dependent_MTases_sf"/>
</dbReference>
<comment type="caution">
    <text evidence="2">The sequence shown here is derived from an EMBL/GenBank/DDBJ whole genome shotgun (WGS) entry which is preliminary data.</text>
</comment>
<sequence>MVLLFKTPTAQLGRNGAAQHPDKRKAGGHGPTLDDEVVYLLPTPTTSDGTGGPGTSPHRKGGMNLRTAVTTLPDPDADLVQDWGKYEPAIRRQEAWMGRAAPIPTETGPRGGRRLTARFAEWLMGLPDGWVTATPGLSRADQLHAIGNGVVPQQAYEAYRRLLDA</sequence>
<dbReference type="Proteomes" id="UP000621266">
    <property type="component" value="Unassembled WGS sequence"/>
</dbReference>
<dbReference type="GO" id="GO:0032259">
    <property type="term" value="P:methylation"/>
    <property type="evidence" value="ECO:0007669"/>
    <property type="project" value="UniProtKB-KW"/>
</dbReference>
<name>A0ABQ7FIN8_9ACTN</name>
<protein>
    <submittedName>
        <fullName evidence="2">DNA cytosine methyltransferase</fullName>
    </submittedName>
</protein>
<dbReference type="EMBL" id="WHPN01000268">
    <property type="protein sequence ID" value="KAF4408690.1"/>
    <property type="molecule type" value="Genomic_DNA"/>
</dbReference>
<dbReference type="GO" id="GO:0008168">
    <property type="term" value="F:methyltransferase activity"/>
    <property type="evidence" value="ECO:0007669"/>
    <property type="project" value="UniProtKB-KW"/>
</dbReference>
<evidence type="ECO:0000313" key="2">
    <source>
        <dbReference type="EMBL" id="KAF4408690.1"/>
    </source>
</evidence>
<evidence type="ECO:0000313" key="3">
    <source>
        <dbReference type="Proteomes" id="UP000621266"/>
    </source>
</evidence>
<dbReference type="SUPFAM" id="SSF53335">
    <property type="entry name" value="S-adenosyl-L-methionine-dependent methyltransferases"/>
    <property type="match status" value="1"/>
</dbReference>
<feature type="region of interest" description="Disordered" evidence="1">
    <location>
        <begin position="1"/>
        <end position="62"/>
    </location>
</feature>
<reference evidence="2 3" key="1">
    <citation type="submission" date="2019-10" db="EMBL/GenBank/DDBJ databases">
        <title>Streptomyces tenebrisbrunneis sp.nov., an endogenous actinomycete isolated from of Lycium ruthenicum.</title>
        <authorList>
            <person name="Ma L."/>
        </authorList>
    </citation>
    <scope>NUCLEOTIDE SEQUENCE [LARGE SCALE GENOMIC DNA]</scope>
    <source>
        <strain evidence="2 3">TRM 66187</strain>
    </source>
</reference>
<keyword evidence="2" id="KW-0489">Methyltransferase</keyword>
<accession>A0ABQ7FIN8</accession>